<reference evidence="2" key="2">
    <citation type="submission" date="2020-09" db="EMBL/GenBank/DDBJ databases">
        <authorList>
            <person name="Sun Q."/>
            <person name="Ohkuma M."/>
        </authorList>
    </citation>
    <scope>NUCLEOTIDE SEQUENCE</scope>
    <source>
        <strain evidence="2">JCM 4784</strain>
    </source>
</reference>
<dbReference type="SUPFAM" id="SSF50118">
    <property type="entry name" value="Cell growth inhibitor/plasmid maintenance toxic component"/>
    <property type="match status" value="1"/>
</dbReference>
<protein>
    <recommendedName>
        <fullName evidence="4">Type II toxin-antitoxin system PemK/MazF family toxin</fullName>
    </recommendedName>
</protein>
<feature type="transmembrane region" description="Helical" evidence="1">
    <location>
        <begin position="6"/>
        <end position="26"/>
    </location>
</feature>
<evidence type="ECO:0000313" key="3">
    <source>
        <dbReference type="Proteomes" id="UP000608024"/>
    </source>
</evidence>
<dbReference type="Proteomes" id="UP000608024">
    <property type="component" value="Unassembled WGS sequence"/>
</dbReference>
<keyword evidence="1" id="KW-1133">Transmembrane helix</keyword>
<keyword evidence="1" id="KW-0812">Transmembrane</keyword>
<evidence type="ECO:0008006" key="4">
    <source>
        <dbReference type="Google" id="ProtNLM"/>
    </source>
</evidence>
<evidence type="ECO:0000313" key="2">
    <source>
        <dbReference type="EMBL" id="GHE78587.1"/>
    </source>
</evidence>
<keyword evidence="1" id="KW-0472">Membrane</keyword>
<accession>A0A919DSA5</accession>
<dbReference type="EMBL" id="BNBT01000103">
    <property type="protein sequence ID" value="GHE78587.1"/>
    <property type="molecule type" value="Genomic_DNA"/>
</dbReference>
<comment type="caution">
    <text evidence="2">The sequence shown here is derived from an EMBL/GenBank/DDBJ whole genome shotgun (WGS) entry which is preliminary data.</text>
</comment>
<sequence>MDTSWWPALAAVVVLALVVTVVDGWGRGASRRAARRARRGGTGPARGGVRAGEIWWAQTGEAECPFLVLSVRGDAVRVAAITTRFHEERGGVIPLPPGTVGDVRGRPRYLEPDDVRDLPLSDLRRRSGTADPVLWDQVRHLAE</sequence>
<reference evidence="2" key="1">
    <citation type="journal article" date="2014" name="Int. J. Syst. Evol. Microbiol.">
        <title>Complete genome sequence of Corynebacterium casei LMG S-19264T (=DSM 44701T), isolated from a smear-ripened cheese.</title>
        <authorList>
            <consortium name="US DOE Joint Genome Institute (JGI-PGF)"/>
            <person name="Walter F."/>
            <person name="Albersmeier A."/>
            <person name="Kalinowski J."/>
            <person name="Ruckert C."/>
        </authorList>
    </citation>
    <scope>NUCLEOTIDE SEQUENCE</scope>
    <source>
        <strain evidence="2">JCM 4784</strain>
    </source>
</reference>
<name>A0A919DSA5_9ACTN</name>
<gene>
    <name evidence="2" type="ORF">GCM10018785_53430</name>
</gene>
<keyword evidence="3" id="KW-1185">Reference proteome</keyword>
<evidence type="ECO:0000256" key="1">
    <source>
        <dbReference type="SAM" id="Phobius"/>
    </source>
</evidence>
<dbReference type="RefSeq" id="WP_190138605.1">
    <property type="nucleotide sequence ID" value="NZ_BNBT01000103.1"/>
</dbReference>
<dbReference type="AlphaFoldDB" id="A0A919DSA5"/>
<organism evidence="2 3">
    <name type="scientific">Streptomyces longispororuber</name>
    <dbReference type="NCBI Taxonomy" id="68230"/>
    <lineage>
        <taxon>Bacteria</taxon>
        <taxon>Bacillati</taxon>
        <taxon>Actinomycetota</taxon>
        <taxon>Actinomycetes</taxon>
        <taxon>Kitasatosporales</taxon>
        <taxon>Streptomycetaceae</taxon>
        <taxon>Streptomyces</taxon>
    </lineage>
</organism>
<proteinExistence type="predicted"/>